<keyword evidence="1" id="KW-0472">Membrane</keyword>
<keyword evidence="1" id="KW-1133">Transmembrane helix</keyword>
<feature type="transmembrane region" description="Helical" evidence="1">
    <location>
        <begin position="20"/>
        <end position="41"/>
    </location>
</feature>
<gene>
    <name evidence="2" type="ORF">L596_000352</name>
</gene>
<dbReference type="AlphaFoldDB" id="A0A4U8UI39"/>
<dbReference type="Proteomes" id="UP000298663">
    <property type="component" value="Unassembled WGS sequence"/>
</dbReference>
<sequence>MDRLQVSSPSNDDDQASDVRFILMAILVSVVCRFWYIYAVVIREVEQHLGQVEDVQEFEDDMLDEGFVDADSDKEDDVGREHPMAADDFYLVNIN</sequence>
<dbReference type="EMBL" id="AZBU02000001">
    <property type="protein sequence ID" value="TMS32524.1"/>
    <property type="molecule type" value="Genomic_DNA"/>
</dbReference>
<evidence type="ECO:0000256" key="1">
    <source>
        <dbReference type="SAM" id="Phobius"/>
    </source>
</evidence>
<organism evidence="2 3">
    <name type="scientific">Steinernema carpocapsae</name>
    <name type="common">Entomopathogenic nematode</name>
    <dbReference type="NCBI Taxonomy" id="34508"/>
    <lineage>
        <taxon>Eukaryota</taxon>
        <taxon>Metazoa</taxon>
        <taxon>Ecdysozoa</taxon>
        <taxon>Nematoda</taxon>
        <taxon>Chromadorea</taxon>
        <taxon>Rhabditida</taxon>
        <taxon>Tylenchina</taxon>
        <taxon>Panagrolaimomorpha</taxon>
        <taxon>Strongyloidoidea</taxon>
        <taxon>Steinernematidae</taxon>
        <taxon>Steinernema</taxon>
    </lineage>
</organism>
<keyword evidence="3" id="KW-1185">Reference proteome</keyword>
<proteinExistence type="predicted"/>
<comment type="caution">
    <text evidence="2">The sequence shown here is derived from an EMBL/GenBank/DDBJ whole genome shotgun (WGS) entry which is preliminary data.</text>
</comment>
<reference evidence="2 3" key="2">
    <citation type="journal article" date="2019" name="G3 (Bethesda)">
        <title>Hybrid Assembly of the Genome of the Entomopathogenic Nematode Steinernema carpocapsae Identifies the X-Chromosome.</title>
        <authorList>
            <person name="Serra L."/>
            <person name="Macchietto M."/>
            <person name="Macias-Munoz A."/>
            <person name="McGill C.J."/>
            <person name="Rodriguez I.M."/>
            <person name="Rodriguez B."/>
            <person name="Murad R."/>
            <person name="Mortazavi A."/>
        </authorList>
    </citation>
    <scope>NUCLEOTIDE SEQUENCE [LARGE SCALE GENOMIC DNA]</scope>
    <source>
        <strain evidence="2 3">ALL</strain>
    </source>
</reference>
<reference evidence="2 3" key="1">
    <citation type="journal article" date="2015" name="Genome Biol.">
        <title>Comparative genomics of Steinernema reveals deeply conserved gene regulatory networks.</title>
        <authorList>
            <person name="Dillman A.R."/>
            <person name="Macchietto M."/>
            <person name="Porter C.F."/>
            <person name="Rogers A."/>
            <person name="Williams B."/>
            <person name="Antoshechkin I."/>
            <person name="Lee M.M."/>
            <person name="Goodwin Z."/>
            <person name="Lu X."/>
            <person name="Lewis E.E."/>
            <person name="Goodrich-Blair H."/>
            <person name="Stock S.P."/>
            <person name="Adams B.J."/>
            <person name="Sternberg P.W."/>
            <person name="Mortazavi A."/>
        </authorList>
    </citation>
    <scope>NUCLEOTIDE SEQUENCE [LARGE SCALE GENOMIC DNA]</scope>
    <source>
        <strain evidence="2 3">ALL</strain>
    </source>
</reference>
<protein>
    <submittedName>
        <fullName evidence="2">Uncharacterized protein</fullName>
    </submittedName>
</protein>
<keyword evidence="1" id="KW-0812">Transmembrane</keyword>
<evidence type="ECO:0000313" key="3">
    <source>
        <dbReference type="Proteomes" id="UP000298663"/>
    </source>
</evidence>
<accession>A0A4U8UI39</accession>
<name>A0A4U8UI39_STECR</name>
<evidence type="ECO:0000313" key="2">
    <source>
        <dbReference type="EMBL" id="TMS32524.1"/>
    </source>
</evidence>